<dbReference type="NCBIfam" id="TIGR01617">
    <property type="entry name" value="arsC_related"/>
    <property type="match status" value="1"/>
</dbReference>
<dbReference type="Proteomes" id="UP000248856">
    <property type="component" value="Unassembled WGS sequence"/>
</dbReference>
<accession>A0A328ZH25</accession>
<protein>
    <submittedName>
        <fullName evidence="3">Spx/MgsR family transcriptional regulator</fullName>
    </submittedName>
</protein>
<reference evidence="3 4" key="1">
    <citation type="submission" date="2018-06" db="EMBL/GenBank/DDBJ databases">
        <title>Genomic Encyclopedia of Archaeal and Bacterial Type Strains, Phase II (KMG-II): from individual species to whole genera.</title>
        <authorList>
            <person name="Goeker M."/>
        </authorList>
    </citation>
    <scope>NUCLEOTIDE SEQUENCE [LARGE SCALE GENOMIC DNA]</scope>
    <source>
        <strain evidence="3 4">CFPB 3232</strain>
    </source>
</reference>
<dbReference type="AlphaFoldDB" id="A0A328ZH25"/>
<dbReference type="InterPro" id="IPR006660">
    <property type="entry name" value="Arsenate_reductase-like"/>
</dbReference>
<dbReference type="InterPro" id="IPR006504">
    <property type="entry name" value="Tscrpt_reg_Spx/MgsR"/>
</dbReference>
<keyword evidence="4" id="KW-1185">Reference proteome</keyword>
<evidence type="ECO:0000256" key="1">
    <source>
        <dbReference type="ARBA" id="ARBA00007198"/>
    </source>
</evidence>
<dbReference type="RefSeq" id="WP_111875939.1">
    <property type="nucleotide sequence ID" value="NZ_CBCSGC010000007.1"/>
</dbReference>
<dbReference type="Gene3D" id="3.40.30.10">
    <property type="entry name" value="Glutaredoxin"/>
    <property type="match status" value="1"/>
</dbReference>
<dbReference type="Pfam" id="PF03960">
    <property type="entry name" value="ArsC"/>
    <property type="match status" value="1"/>
</dbReference>
<name>A0A328ZH25_9BURK</name>
<dbReference type="NCBIfam" id="NF008107">
    <property type="entry name" value="PRK10853.1"/>
    <property type="match status" value="1"/>
</dbReference>
<comment type="similarity">
    <text evidence="1 2">Belongs to the ArsC family.</text>
</comment>
<dbReference type="PROSITE" id="PS51353">
    <property type="entry name" value="ARSC"/>
    <property type="match status" value="1"/>
</dbReference>
<dbReference type="SUPFAM" id="SSF52833">
    <property type="entry name" value="Thioredoxin-like"/>
    <property type="match status" value="1"/>
</dbReference>
<sequence length="132" mass="14358">MIAAMSTLHPIVYGIPNCDTVKKARAWLAERGIEYRFHDFKKQGVPADRLAAWMASAGWEALVNRQGTTWRKIDPAAQASVRDAASAAALLQAQPSAIKRPVVEWSGDAAGEVTVGFQDARWNERLAAASKP</sequence>
<organism evidence="3 4">
    <name type="scientific">Paracidovorax anthurii</name>
    <dbReference type="NCBI Taxonomy" id="78229"/>
    <lineage>
        <taxon>Bacteria</taxon>
        <taxon>Pseudomonadati</taxon>
        <taxon>Pseudomonadota</taxon>
        <taxon>Betaproteobacteria</taxon>
        <taxon>Burkholderiales</taxon>
        <taxon>Comamonadaceae</taxon>
        <taxon>Paracidovorax</taxon>
    </lineage>
</organism>
<gene>
    <name evidence="3" type="ORF">AX018_100474</name>
</gene>
<dbReference type="PANTHER" id="PTHR30041">
    <property type="entry name" value="ARSENATE REDUCTASE"/>
    <property type="match status" value="1"/>
</dbReference>
<dbReference type="EMBL" id="QLTA01000004">
    <property type="protein sequence ID" value="RAR85620.1"/>
    <property type="molecule type" value="Genomic_DNA"/>
</dbReference>
<evidence type="ECO:0000313" key="4">
    <source>
        <dbReference type="Proteomes" id="UP000248856"/>
    </source>
</evidence>
<dbReference type="CDD" id="cd03035">
    <property type="entry name" value="ArsC_Yffb"/>
    <property type="match status" value="1"/>
</dbReference>
<evidence type="ECO:0000256" key="2">
    <source>
        <dbReference type="PROSITE-ProRule" id="PRU01282"/>
    </source>
</evidence>
<comment type="caution">
    <text evidence="3">The sequence shown here is derived from an EMBL/GenBank/DDBJ whole genome shotgun (WGS) entry which is preliminary data.</text>
</comment>
<evidence type="ECO:0000313" key="3">
    <source>
        <dbReference type="EMBL" id="RAR85620.1"/>
    </source>
</evidence>
<proteinExistence type="inferred from homology"/>
<dbReference type="PANTHER" id="PTHR30041:SF8">
    <property type="entry name" value="PROTEIN YFFB"/>
    <property type="match status" value="1"/>
</dbReference>
<dbReference type="OrthoDB" id="9803749at2"/>
<dbReference type="InterPro" id="IPR036249">
    <property type="entry name" value="Thioredoxin-like_sf"/>
</dbReference>